<gene>
    <name evidence="12" type="primary">moaA</name>
    <name evidence="14" type="ORF">SAMN04489725_11216</name>
</gene>
<evidence type="ECO:0000256" key="9">
    <source>
        <dbReference type="ARBA" id="ARBA00023150"/>
    </source>
</evidence>
<dbReference type="SFLD" id="SFLDG01386">
    <property type="entry name" value="main_SPASM_domain-containing"/>
    <property type="match status" value="1"/>
</dbReference>
<dbReference type="InterPro" id="IPR013785">
    <property type="entry name" value="Aldolase_TIM"/>
</dbReference>
<dbReference type="InterPro" id="IPR007197">
    <property type="entry name" value="rSAM"/>
</dbReference>
<dbReference type="SMART" id="SM00729">
    <property type="entry name" value="Elp3"/>
    <property type="match status" value="1"/>
</dbReference>
<keyword evidence="2 12" id="KW-0004">4Fe-4S</keyword>
<sequence>MRGTLMAIGMGDWPMADTREDQHKLLDALSRPLRDLRISLTDRCNFRCPYCMPIDQFGPNHPFLQRDELLTTQELARTARLLVELGVEKIRLTGGEPLLRKEIVDIVGAIREIKGVQDIALTTNGSLLTPARAKALADAGLHRVTVSLDALQPHIFARMNGVGFPVQRVLKAVDAALAAGLTPVKVNVVVRRGWNESEVVPIAERFRGTGVIVRFIEYMDVGTSNGWRLEDVVPAEEILRAIGEVHPLEAVPPRVPGEVATRYRYLDGMGEIGVIHSVSHPFCGGCTRLRLTADGELYTCLFATSGKPLRPLLRSGASDDEVREFLADLWRRRRDAYSALRTQETKRMGKVEMSRVGG</sequence>
<dbReference type="GO" id="GO:0061798">
    <property type="term" value="F:GTP 3',8'-cyclase activity"/>
    <property type="evidence" value="ECO:0007669"/>
    <property type="project" value="UniProtKB-UniRule"/>
</dbReference>
<feature type="binding site" evidence="12">
    <location>
        <position position="300"/>
    </location>
    <ligand>
        <name>[4Fe-4S] cluster</name>
        <dbReference type="ChEBI" id="CHEBI:49883"/>
        <label>2</label>
        <note>4Fe-4S-substrate</note>
    </ligand>
</feature>
<evidence type="ECO:0000256" key="6">
    <source>
        <dbReference type="ARBA" id="ARBA00023004"/>
    </source>
</evidence>
<feature type="binding site" evidence="12">
    <location>
        <begin position="288"/>
        <end position="290"/>
    </location>
    <ligand>
        <name>GTP</name>
        <dbReference type="ChEBI" id="CHEBI:37565"/>
    </ligand>
</feature>
<evidence type="ECO:0000256" key="10">
    <source>
        <dbReference type="ARBA" id="ARBA00023239"/>
    </source>
</evidence>
<dbReference type="CDD" id="cd21117">
    <property type="entry name" value="Twitch_MoaA"/>
    <property type="match status" value="1"/>
</dbReference>
<dbReference type="CDD" id="cd01335">
    <property type="entry name" value="Radical_SAM"/>
    <property type="match status" value="1"/>
</dbReference>
<protein>
    <recommendedName>
        <fullName evidence="1 12">GTP 3',8-cyclase</fullName>
        <ecNumber evidence="1 12">4.1.99.22</ecNumber>
    </recommendedName>
    <alternativeName>
        <fullName evidence="12">Molybdenum cofactor biosynthesis protein A</fullName>
    </alternativeName>
</protein>
<keyword evidence="10 12" id="KW-0456">Lyase</keyword>
<keyword evidence="6 12" id="KW-0408">Iron</keyword>
<dbReference type="Gene3D" id="3.20.20.70">
    <property type="entry name" value="Aldolase class I"/>
    <property type="match status" value="1"/>
</dbReference>
<dbReference type="InterPro" id="IPR058240">
    <property type="entry name" value="rSAM_sf"/>
</dbReference>
<dbReference type="SFLD" id="SFLDG01383">
    <property type="entry name" value="cyclic_pyranopterin_phosphate"/>
    <property type="match status" value="1"/>
</dbReference>
<feature type="binding site" evidence="12">
    <location>
        <position position="286"/>
    </location>
    <ligand>
        <name>[4Fe-4S] cluster</name>
        <dbReference type="ChEBI" id="CHEBI:49883"/>
        <label>2</label>
        <note>4Fe-4S-substrate</note>
    </ligand>
</feature>
<comment type="subunit">
    <text evidence="12">Monomer and homodimer.</text>
</comment>
<feature type="binding site" evidence="12">
    <location>
        <position position="44"/>
    </location>
    <ligand>
        <name>[4Fe-4S] cluster</name>
        <dbReference type="ChEBI" id="CHEBI:49883"/>
        <label>1</label>
        <note>4Fe-4S-S-AdoMet</note>
    </ligand>
</feature>
<dbReference type="GO" id="GO:1904047">
    <property type="term" value="F:S-adenosyl-L-methionine binding"/>
    <property type="evidence" value="ECO:0007669"/>
    <property type="project" value="UniProtKB-UniRule"/>
</dbReference>
<dbReference type="InterPro" id="IPR040064">
    <property type="entry name" value="MoaA-like"/>
</dbReference>
<proteinExistence type="inferred from homology"/>
<comment type="function">
    <text evidence="12">Catalyzes the cyclization of GTP to (8S)-3',8-cyclo-7,8-dihydroguanosine 5'-triphosphate.</text>
</comment>
<dbReference type="InterPro" id="IPR006638">
    <property type="entry name" value="Elp3/MiaA/NifB-like_rSAM"/>
</dbReference>
<evidence type="ECO:0000313" key="15">
    <source>
        <dbReference type="Proteomes" id="UP000182589"/>
    </source>
</evidence>
<feature type="binding site" evidence="12">
    <location>
        <position position="91"/>
    </location>
    <ligand>
        <name>GTP</name>
        <dbReference type="ChEBI" id="CHEBI:37565"/>
    </ligand>
</feature>
<dbReference type="HAMAP" id="MF_01225_B">
    <property type="entry name" value="MoaA_B"/>
    <property type="match status" value="1"/>
</dbReference>
<comment type="pathway">
    <text evidence="12">Cofactor biosynthesis; molybdopterin biosynthesis.</text>
</comment>
<keyword evidence="5 12" id="KW-0547">Nucleotide-binding</keyword>
<comment type="similarity">
    <text evidence="12">Belongs to the radical SAM superfamily. MoaA family.</text>
</comment>
<feature type="binding site" evidence="12">
    <location>
        <position position="147"/>
    </location>
    <ligand>
        <name>S-adenosyl-L-methionine</name>
        <dbReference type="ChEBI" id="CHEBI:59789"/>
    </ligand>
</feature>
<evidence type="ECO:0000256" key="2">
    <source>
        <dbReference type="ARBA" id="ARBA00022485"/>
    </source>
</evidence>
<dbReference type="Pfam" id="PF06463">
    <property type="entry name" value="Mob_synth_C"/>
    <property type="match status" value="1"/>
</dbReference>
<evidence type="ECO:0000313" key="14">
    <source>
        <dbReference type="EMBL" id="SDW71597.1"/>
    </source>
</evidence>
<dbReference type="SFLD" id="SFLDG01067">
    <property type="entry name" value="SPASM/twitch_domain_containing"/>
    <property type="match status" value="1"/>
</dbReference>
<dbReference type="SUPFAM" id="SSF102114">
    <property type="entry name" value="Radical SAM enzymes"/>
    <property type="match status" value="1"/>
</dbReference>
<keyword evidence="9 12" id="KW-0501">Molybdenum cofactor biosynthesis</keyword>
<dbReference type="InterPro" id="IPR000385">
    <property type="entry name" value="MoaA_NifB_PqqE_Fe-S-bd_CS"/>
</dbReference>
<dbReference type="EMBL" id="FNOJ01000012">
    <property type="protein sequence ID" value="SDW71597.1"/>
    <property type="molecule type" value="Genomic_DNA"/>
</dbReference>
<feature type="binding site" evidence="12">
    <location>
        <position position="283"/>
    </location>
    <ligand>
        <name>[4Fe-4S] cluster</name>
        <dbReference type="ChEBI" id="CHEBI:49883"/>
        <label>2</label>
        <note>4Fe-4S-substrate</note>
    </ligand>
</feature>
<dbReference type="PROSITE" id="PS01305">
    <property type="entry name" value="MOAA_NIFB_PQQE"/>
    <property type="match status" value="1"/>
</dbReference>
<evidence type="ECO:0000256" key="8">
    <source>
        <dbReference type="ARBA" id="ARBA00023134"/>
    </source>
</evidence>
<evidence type="ECO:0000256" key="12">
    <source>
        <dbReference type="HAMAP-Rule" id="MF_01225"/>
    </source>
</evidence>
<feature type="binding site" evidence="12">
    <location>
        <position position="185"/>
    </location>
    <ligand>
        <name>GTP</name>
        <dbReference type="ChEBI" id="CHEBI:37565"/>
    </ligand>
</feature>
<dbReference type="PANTHER" id="PTHR22960:SF0">
    <property type="entry name" value="MOLYBDENUM COFACTOR BIOSYNTHESIS PROTEIN 1"/>
    <property type="match status" value="1"/>
</dbReference>
<comment type="cofactor">
    <cofactor evidence="12">
        <name>[4Fe-4S] cluster</name>
        <dbReference type="ChEBI" id="CHEBI:49883"/>
    </cofactor>
    <text evidence="12">Binds 2 [4Fe-4S] clusters. Binds 1 [4Fe-4S] cluster coordinated with 3 cysteines and an exchangeable S-adenosyl-L-methionine and 1 [4Fe-4S] cluster coordinated with 3 cysteines and the GTP-derived substrate.</text>
</comment>
<feature type="binding site" evidence="12">
    <location>
        <position position="51"/>
    </location>
    <ligand>
        <name>[4Fe-4S] cluster</name>
        <dbReference type="ChEBI" id="CHEBI:49883"/>
        <label>1</label>
        <note>4Fe-4S-S-AdoMet</note>
    </ligand>
</feature>
<evidence type="ECO:0000256" key="1">
    <source>
        <dbReference type="ARBA" id="ARBA00012167"/>
    </source>
</evidence>
<organism evidence="14 15">
    <name type="scientific">Alicyclobacillus hesperidum</name>
    <dbReference type="NCBI Taxonomy" id="89784"/>
    <lineage>
        <taxon>Bacteria</taxon>
        <taxon>Bacillati</taxon>
        <taxon>Bacillota</taxon>
        <taxon>Bacilli</taxon>
        <taxon>Bacillales</taxon>
        <taxon>Alicyclobacillaceae</taxon>
        <taxon>Alicyclobacillus</taxon>
    </lineage>
</organism>
<evidence type="ECO:0000259" key="13">
    <source>
        <dbReference type="PROSITE" id="PS51918"/>
    </source>
</evidence>
<feature type="binding site" evidence="12">
    <location>
        <position position="48"/>
    </location>
    <ligand>
        <name>[4Fe-4S] cluster</name>
        <dbReference type="ChEBI" id="CHEBI:49883"/>
        <label>1</label>
        <note>4Fe-4S-S-AdoMet</note>
    </ligand>
</feature>
<feature type="binding site" evidence="12">
    <location>
        <position position="219"/>
    </location>
    <ligand>
        <name>S-adenosyl-L-methionine</name>
        <dbReference type="ChEBI" id="CHEBI:59789"/>
    </ligand>
</feature>
<dbReference type="SFLD" id="SFLDS00029">
    <property type="entry name" value="Radical_SAM"/>
    <property type="match status" value="1"/>
</dbReference>
<comment type="catalytic activity">
    <reaction evidence="11 12">
        <text>GTP + AH2 + S-adenosyl-L-methionine = (8S)-3',8-cyclo-7,8-dihydroguanosine 5'-triphosphate + 5'-deoxyadenosine + L-methionine + A + H(+)</text>
        <dbReference type="Rhea" id="RHEA:49576"/>
        <dbReference type="ChEBI" id="CHEBI:13193"/>
        <dbReference type="ChEBI" id="CHEBI:15378"/>
        <dbReference type="ChEBI" id="CHEBI:17319"/>
        <dbReference type="ChEBI" id="CHEBI:17499"/>
        <dbReference type="ChEBI" id="CHEBI:37565"/>
        <dbReference type="ChEBI" id="CHEBI:57844"/>
        <dbReference type="ChEBI" id="CHEBI:59789"/>
        <dbReference type="ChEBI" id="CHEBI:131766"/>
        <dbReference type="EC" id="4.1.99.22"/>
    </reaction>
</comment>
<feature type="binding site" evidence="12">
    <location>
        <position position="122"/>
    </location>
    <ligand>
        <name>GTP</name>
        <dbReference type="ChEBI" id="CHEBI:37565"/>
    </ligand>
</feature>
<dbReference type="GO" id="GO:0051539">
    <property type="term" value="F:4 iron, 4 sulfur cluster binding"/>
    <property type="evidence" value="ECO:0007669"/>
    <property type="project" value="UniProtKB-UniRule"/>
</dbReference>
<dbReference type="InterPro" id="IPR010505">
    <property type="entry name" value="MoaA_twitch"/>
</dbReference>
<accession>A0A1H2VTN7</accession>
<feature type="binding site" evidence="12">
    <location>
        <position position="50"/>
    </location>
    <ligand>
        <name>S-adenosyl-L-methionine</name>
        <dbReference type="ChEBI" id="CHEBI:59789"/>
    </ligand>
</feature>
<keyword evidence="15" id="KW-1185">Reference proteome</keyword>
<dbReference type="PANTHER" id="PTHR22960">
    <property type="entry name" value="MOLYBDOPTERIN COFACTOR SYNTHESIS PROTEIN A"/>
    <property type="match status" value="1"/>
</dbReference>
<dbReference type="Pfam" id="PF04055">
    <property type="entry name" value="Radical_SAM"/>
    <property type="match status" value="1"/>
</dbReference>
<dbReference type="GO" id="GO:0061799">
    <property type="term" value="F:cyclic pyranopterin monophosphate synthase activity"/>
    <property type="evidence" value="ECO:0007669"/>
    <property type="project" value="TreeGrafter"/>
</dbReference>
<dbReference type="PROSITE" id="PS51918">
    <property type="entry name" value="RADICAL_SAM"/>
    <property type="match status" value="1"/>
</dbReference>
<dbReference type="InterPro" id="IPR013483">
    <property type="entry name" value="MoaA"/>
</dbReference>
<evidence type="ECO:0000256" key="7">
    <source>
        <dbReference type="ARBA" id="ARBA00023014"/>
    </source>
</evidence>
<dbReference type="NCBIfam" id="TIGR02666">
    <property type="entry name" value="moaA"/>
    <property type="match status" value="1"/>
</dbReference>
<evidence type="ECO:0000256" key="5">
    <source>
        <dbReference type="ARBA" id="ARBA00022741"/>
    </source>
</evidence>
<dbReference type="GO" id="GO:0006777">
    <property type="term" value="P:Mo-molybdopterin cofactor biosynthetic process"/>
    <property type="evidence" value="ECO:0007669"/>
    <property type="project" value="UniProtKB-UniRule"/>
</dbReference>
<dbReference type="EC" id="4.1.99.22" evidence="1 12"/>
<dbReference type="UniPathway" id="UPA00344"/>
<reference evidence="15" key="1">
    <citation type="submission" date="2016-10" db="EMBL/GenBank/DDBJ databases">
        <authorList>
            <person name="Varghese N."/>
        </authorList>
    </citation>
    <scope>NUCLEOTIDE SEQUENCE [LARGE SCALE GENOMIC DNA]</scope>
    <source>
        <strain evidence="15">DSM 12489</strain>
    </source>
</reference>
<feature type="binding site" evidence="12">
    <location>
        <position position="95"/>
    </location>
    <ligand>
        <name>S-adenosyl-L-methionine</name>
        <dbReference type="ChEBI" id="CHEBI:59789"/>
    </ligand>
</feature>
<keyword evidence="7 12" id="KW-0411">Iron-sulfur</keyword>
<evidence type="ECO:0000256" key="11">
    <source>
        <dbReference type="ARBA" id="ARBA00048697"/>
    </source>
</evidence>
<feature type="domain" description="Radical SAM core" evidence="13">
    <location>
        <begin position="28"/>
        <end position="258"/>
    </location>
</feature>
<keyword evidence="4 12" id="KW-0479">Metal-binding</keyword>
<dbReference type="Proteomes" id="UP000182589">
    <property type="component" value="Unassembled WGS sequence"/>
</dbReference>
<evidence type="ECO:0000256" key="3">
    <source>
        <dbReference type="ARBA" id="ARBA00022691"/>
    </source>
</evidence>
<evidence type="ECO:0000256" key="4">
    <source>
        <dbReference type="ARBA" id="ARBA00022723"/>
    </source>
</evidence>
<feature type="binding site" evidence="12">
    <location>
        <position position="37"/>
    </location>
    <ligand>
        <name>GTP</name>
        <dbReference type="ChEBI" id="CHEBI:37565"/>
    </ligand>
</feature>
<name>A0A1H2VTN7_9BACL</name>
<dbReference type="STRING" id="89784.SAMN04489725_11216"/>
<dbReference type="GO" id="GO:0046872">
    <property type="term" value="F:metal ion binding"/>
    <property type="evidence" value="ECO:0007669"/>
    <property type="project" value="UniProtKB-KW"/>
</dbReference>
<dbReference type="AlphaFoldDB" id="A0A1H2VTN7"/>
<dbReference type="GO" id="GO:0005525">
    <property type="term" value="F:GTP binding"/>
    <property type="evidence" value="ECO:0007669"/>
    <property type="project" value="UniProtKB-UniRule"/>
</dbReference>
<keyword evidence="8 12" id="KW-0342">GTP-binding</keyword>
<keyword evidence="3 12" id="KW-0949">S-adenosyl-L-methionine</keyword>
<dbReference type="InterPro" id="IPR050105">
    <property type="entry name" value="MoCo_biosynth_MoaA/MoaC"/>
</dbReference>